<comment type="caution">
    <text evidence="1">The sequence shown here is derived from an EMBL/GenBank/DDBJ whole genome shotgun (WGS) entry which is preliminary data.</text>
</comment>
<protein>
    <submittedName>
        <fullName evidence="1">Uncharacterized protein</fullName>
    </submittedName>
</protein>
<gene>
    <name evidence="1" type="ORF">OUZ56_019681</name>
</gene>
<keyword evidence="2" id="KW-1185">Reference proteome</keyword>
<evidence type="ECO:0000313" key="1">
    <source>
        <dbReference type="EMBL" id="KAK4010537.1"/>
    </source>
</evidence>
<organism evidence="1 2">
    <name type="scientific">Daphnia magna</name>
    <dbReference type="NCBI Taxonomy" id="35525"/>
    <lineage>
        <taxon>Eukaryota</taxon>
        <taxon>Metazoa</taxon>
        <taxon>Ecdysozoa</taxon>
        <taxon>Arthropoda</taxon>
        <taxon>Crustacea</taxon>
        <taxon>Branchiopoda</taxon>
        <taxon>Diplostraca</taxon>
        <taxon>Cladocera</taxon>
        <taxon>Anomopoda</taxon>
        <taxon>Daphniidae</taxon>
        <taxon>Daphnia</taxon>
    </lineage>
</organism>
<name>A0ABQ9ZC95_9CRUS</name>
<evidence type="ECO:0000313" key="2">
    <source>
        <dbReference type="Proteomes" id="UP001234178"/>
    </source>
</evidence>
<dbReference type="Proteomes" id="UP001234178">
    <property type="component" value="Unassembled WGS sequence"/>
</dbReference>
<proteinExistence type="predicted"/>
<accession>A0ABQ9ZC95</accession>
<dbReference type="EMBL" id="JAOYFB010000003">
    <property type="protein sequence ID" value="KAK4010537.1"/>
    <property type="molecule type" value="Genomic_DNA"/>
</dbReference>
<reference evidence="1 2" key="1">
    <citation type="journal article" date="2023" name="Nucleic Acids Res.">
        <title>The hologenome of Daphnia magna reveals possible DNA methylation and microbiome-mediated evolution of the host genome.</title>
        <authorList>
            <person name="Chaturvedi A."/>
            <person name="Li X."/>
            <person name="Dhandapani V."/>
            <person name="Marshall H."/>
            <person name="Kissane S."/>
            <person name="Cuenca-Cambronero M."/>
            <person name="Asole G."/>
            <person name="Calvet F."/>
            <person name="Ruiz-Romero M."/>
            <person name="Marangio P."/>
            <person name="Guigo R."/>
            <person name="Rago D."/>
            <person name="Mirbahai L."/>
            <person name="Eastwood N."/>
            <person name="Colbourne J.K."/>
            <person name="Zhou J."/>
            <person name="Mallon E."/>
            <person name="Orsini L."/>
        </authorList>
    </citation>
    <scope>NUCLEOTIDE SEQUENCE [LARGE SCALE GENOMIC DNA]</scope>
    <source>
        <strain evidence="1">LRV0_1</strain>
    </source>
</reference>
<sequence length="63" mass="7126">MSSPQSKVIVWSGSAAVAIKCYDYAYLKTSKRKRSKPLSNKCKVNQMPDLNPKTFLMTMIINL</sequence>